<feature type="compositionally biased region" description="Basic and acidic residues" evidence="1">
    <location>
        <begin position="17"/>
        <end position="27"/>
    </location>
</feature>
<dbReference type="Proteomes" id="UP000821837">
    <property type="component" value="Chromosome 1"/>
</dbReference>
<dbReference type="AlphaFoldDB" id="A0A9D4TAD7"/>
<name>A0A9D4TAD7_RHISA</name>
<proteinExistence type="predicted"/>
<gene>
    <name evidence="2" type="ORF">HPB52_014453</name>
</gene>
<dbReference type="EMBL" id="JABSTV010001245">
    <property type="protein sequence ID" value="KAH7983792.1"/>
    <property type="molecule type" value="Genomic_DNA"/>
</dbReference>
<organism evidence="2 3">
    <name type="scientific">Rhipicephalus sanguineus</name>
    <name type="common">Brown dog tick</name>
    <name type="synonym">Ixodes sanguineus</name>
    <dbReference type="NCBI Taxonomy" id="34632"/>
    <lineage>
        <taxon>Eukaryota</taxon>
        <taxon>Metazoa</taxon>
        <taxon>Ecdysozoa</taxon>
        <taxon>Arthropoda</taxon>
        <taxon>Chelicerata</taxon>
        <taxon>Arachnida</taxon>
        <taxon>Acari</taxon>
        <taxon>Parasitiformes</taxon>
        <taxon>Ixodida</taxon>
        <taxon>Ixodoidea</taxon>
        <taxon>Ixodidae</taxon>
        <taxon>Rhipicephalinae</taxon>
        <taxon>Rhipicephalus</taxon>
        <taxon>Rhipicephalus</taxon>
    </lineage>
</organism>
<reference evidence="2" key="2">
    <citation type="submission" date="2021-09" db="EMBL/GenBank/DDBJ databases">
        <authorList>
            <person name="Jia N."/>
            <person name="Wang J."/>
            <person name="Shi W."/>
            <person name="Du L."/>
            <person name="Sun Y."/>
            <person name="Zhan W."/>
            <person name="Jiang J."/>
            <person name="Wang Q."/>
            <person name="Zhang B."/>
            <person name="Ji P."/>
            <person name="Sakyi L.B."/>
            <person name="Cui X."/>
            <person name="Yuan T."/>
            <person name="Jiang B."/>
            <person name="Yang W."/>
            <person name="Lam T.T.-Y."/>
            <person name="Chang Q."/>
            <person name="Ding S."/>
            <person name="Wang X."/>
            <person name="Zhu J."/>
            <person name="Ruan X."/>
            <person name="Zhao L."/>
            <person name="Wei J."/>
            <person name="Que T."/>
            <person name="Du C."/>
            <person name="Cheng J."/>
            <person name="Dai P."/>
            <person name="Han X."/>
            <person name="Huang E."/>
            <person name="Gao Y."/>
            <person name="Liu J."/>
            <person name="Shao H."/>
            <person name="Ye R."/>
            <person name="Li L."/>
            <person name="Wei W."/>
            <person name="Wang X."/>
            <person name="Wang C."/>
            <person name="Huo Q."/>
            <person name="Li W."/>
            <person name="Guo W."/>
            <person name="Chen H."/>
            <person name="Chen S."/>
            <person name="Zhou L."/>
            <person name="Zhou L."/>
            <person name="Ni X."/>
            <person name="Tian J."/>
            <person name="Zhou Y."/>
            <person name="Sheng Y."/>
            <person name="Liu T."/>
            <person name="Pan Y."/>
            <person name="Xia L."/>
            <person name="Li J."/>
            <person name="Zhao F."/>
            <person name="Cao W."/>
        </authorList>
    </citation>
    <scope>NUCLEOTIDE SEQUENCE</scope>
    <source>
        <strain evidence="2">Rsan-2018</strain>
        <tissue evidence="2">Larvae</tissue>
    </source>
</reference>
<feature type="region of interest" description="Disordered" evidence="1">
    <location>
        <begin position="1"/>
        <end position="27"/>
    </location>
</feature>
<sequence>MRKIRPFAYNPSASSNDSKDHEPISTDVPRRPGIVIWVVCAPAVEPDSATSHSSHLDCFIGVVLRFCWQAQAMWYSVAM</sequence>
<keyword evidence="3" id="KW-1185">Reference proteome</keyword>
<reference evidence="2" key="1">
    <citation type="journal article" date="2020" name="Cell">
        <title>Large-Scale Comparative Analyses of Tick Genomes Elucidate Their Genetic Diversity and Vector Capacities.</title>
        <authorList>
            <consortium name="Tick Genome and Microbiome Consortium (TIGMIC)"/>
            <person name="Jia N."/>
            <person name="Wang J."/>
            <person name="Shi W."/>
            <person name="Du L."/>
            <person name="Sun Y."/>
            <person name="Zhan W."/>
            <person name="Jiang J.F."/>
            <person name="Wang Q."/>
            <person name="Zhang B."/>
            <person name="Ji P."/>
            <person name="Bell-Sakyi L."/>
            <person name="Cui X.M."/>
            <person name="Yuan T.T."/>
            <person name="Jiang B.G."/>
            <person name="Yang W.F."/>
            <person name="Lam T.T."/>
            <person name="Chang Q.C."/>
            <person name="Ding S.J."/>
            <person name="Wang X.J."/>
            <person name="Zhu J.G."/>
            <person name="Ruan X.D."/>
            <person name="Zhao L."/>
            <person name="Wei J.T."/>
            <person name="Ye R.Z."/>
            <person name="Que T.C."/>
            <person name="Du C.H."/>
            <person name="Zhou Y.H."/>
            <person name="Cheng J.X."/>
            <person name="Dai P.F."/>
            <person name="Guo W.B."/>
            <person name="Han X.H."/>
            <person name="Huang E.J."/>
            <person name="Li L.F."/>
            <person name="Wei W."/>
            <person name="Gao Y.C."/>
            <person name="Liu J.Z."/>
            <person name="Shao H.Z."/>
            <person name="Wang X."/>
            <person name="Wang C.C."/>
            <person name="Yang T.C."/>
            <person name="Huo Q.B."/>
            <person name="Li W."/>
            <person name="Chen H.Y."/>
            <person name="Chen S.E."/>
            <person name="Zhou L.G."/>
            <person name="Ni X.B."/>
            <person name="Tian J.H."/>
            <person name="Sheng Y."/>
            <person name="Liu T."/>
            <person name="Pan Y.S."/>
            <person name="Xia L.Y."/>
            <person name="Li J."/>
            <person name="Zhao F."/>
            <person name="Cao W.C."/>
        </authorList>
    </citation>
    <scope>NUCLEOTIDE SEQUENCE</scope>
    <source>
        <strain evidence="2">Rsan-2018</strain>
    </source>
</reference>
<protein>
    <submittedName>
        <fullName evidence="2">Uncharacterized protein</fullName>
    </submittedName>
</protein>
<comment type="caution">
    <text evidence="2">The sequence shown here is derived from an EMBL/GenBank/DDBJ whole genome shotgun (WGS) entry which is preliminary data.</text>
</comment>
<evidence type="ECO:0000256" key="1">
    <source>
        <dbReference type="SAM" id="MobiDB-lite"/>
    </source>
</evidence>
<evidence type="ECO:0000313" key="2">
    <source>
        <dbReference type="EMBL" id="KAH7983792.1"/>
    </source>
</evidence>
<accession>A0A9D4TAD7</accession>
<evidence type="ECO:0000313" key="3">
    <source>
        <dbReference type="Proteomes" id="UP000821837"/>
    </source>
</evidence>